<evidence type="ECO:0000313" key="2">
    <source>
        <dbReference type="EMBL" id="QIG45672.1"/>
    </source>
</evidence>
<dbReference type="InterPro" id="IPR024072">
    <property type="entry name" value="DHFR-like_dom_sf"/>
</dbReference>
<feature type="domain" description="Bacterial bifunctional deaminase-reductase C-terminal" evidence="1">
    <location>
        <begin position="66"/>
        <end position="145"/>
    </location>
</feature>
<dbReference type="SUPFAM" id="SSF53597">
    <property type="entry name" value="Dihydrofolate reductase-like"/>
    <property type="match status" value="1"/>
</dbReference>
<protein>
    <submittedName>
        <fullName evidence="2">Dihydrofolate reductase</fullName>
    </submittedName>
</protein>
<proteinExistence type="predicted"/>
<dbReference type="KEGG" id="nano:G5V58_00850"/>
<organism evidence="2 3">
    <name type="scientific">Nocardioides anomalus</name>
    <dbReference type="NCBI Taxonomy" id="2712223"/>
    <lineage>
        <taxon>Bacteria</taxon>
        <taxon>Bacillati</taxon>
        <taxon>Actinomycetota</taxon>
        <taxon>Actinomycetes</taxon>
        <taxon>Propionibacteriales</taxon>
        <taxon>Nocardioidaceae</taxon>
        <taxon>Nocardioides</taxon>
    </lineage>
</organism>
<dbReference type="InterPro" id="IPR050765">
    <property type="entry name" value="Riboflavin_Biosynth_HTPR"/>
</dbReference>
<dbReference type="GO" id="GO:0008703">
    <property type="term" value="F:5-amino-6-(5-phosphoribosylamino)uracil reductase activity"/>
    <property type="evidence" value="ECO:0007669"/>
    <property type="project" value="InterPro"/>
</dbReference>
<dbReference type="PANTHER" id="PTHR38011:SF11">
    <property type="entry name" value="2,5-DIAMINO-6-RIBOSYLAMINO-4(3H)-PYRIMIDINONE 5'-PHOSPHATE REDUCTASE"/>
    <property type="match status" value="1"/>
</dbReference>
<accession>A0A6G6WKD5</accession>
<evidence type="ECO:0000259" key="1">
    <source>
        <dbReference type="Pfam" id="PF01872"/>
    </source>
</evidence>
<dbReference type="GO" id="GO:0009231">
    <property type="term" value="P:riboflavin biosynthetic process"/>
    <property type="evidence" value="ECO:0007669"/>
    <property type="project" value="InterPro"/>
</dbReference>
<name>A0A6G6WKD5_9ACTN</name>
<dbReference type="PANTHER" id="PTHR38011">
    <property type="entry name" value="DIHYDROFOLATE REDUCTASE FAMILY PROTEIN (AFU_ORTHOLOGUE AFUA_8G06820)"/>
    <property type="match status" value="1"/>
</dbReference>
<sequence length="174" mass="18732">MTLDGFLADEHDSLDWLFVQDQDESGPLAYGEFIAGVGALAMGATTYEWVADHLASSGEPWPYALPTWVVTHRDLAPVEGADVRFARGDVGPLHDELVAAAGGQDVWIVGGGDLAAQFAEAGHLDQLVCHIAPVTLGAGRPLFPRRWHLALVEVHRNRDFIAARYDVLGPTLPA</sequence>
<dbReference type="Gene3D" id="3.40.430.10">
    <property type="entry name" value="Dihydrofolate Reductase, subunit A"/>
    <property type="match status" value="1"/>
</dbReference>
<dbReference type="InterPro" id="IPR002734">
    <property type="entry name" value="RibDG_C"/>
</dbReference>
<dbReference type="Pfam" id="PF01872">
    <property type="entry name" value="RibD_C"/>
    <property type="match status" value="1"/>
</dbReference>
<evidence type="ECO:0000313" key="3">
    <source>
        <dbReference type="Proteomes" id="UP000502996"/>
    </source>
</evidence>
<dbReference type="Proteomes" id="UP000502996">
    <property type="component" value="Chromosome"/>
</dbReference>
<dbReference type="AlphaFoldDB" id="A0A6G6WKD5"/>
<keyword evidence="3" id="KW-1185">Reference proteome</keyword>
<gene>
    <name evidence="2" type="ORF">G5V58_00850</name>
</gene>
<reference evidence="2 3" key="1">
    <citation type="submission" date="2020-02" db="EMBL/GenBank/DDBJ databases">
        <title>Full genome sequence of Nocardioides sp. R-3366.</title>
        <authorList>
            <person name="Im W.-T."/>
        </authorList>
    </citation>
    <scope>NUCLEOTIDE SEQUENCE [LARGE SCALE GENOMIC DNA]</scope>
    <source>
        <strain evidence="2 3">R-3366</strain>
    </source>
</reference>
<dbReference type="EMBL" id="CP049257">
    <property type="protein sequence ID" value="QIG45672.1"/>
    <property type="molecule type" value="Genomic_DNA"/>
</dbReference>